<evidence type="ECO:0000256" key="1">
    <source>
        <dbReference type="ARBA" id="ARBA00007409"/>
    </source>
</evidence>
<dbReference type="Proteomes" id="UP000507470">
    <property type="component" value="Unassembled WGS sequence"/>
</dbReference>
<evidence type="ECO:0000259" key="3">
    <source>
        <dbReference type="PROSITE" id="PS50404"/>
    </source>
</evidence>
<dbReference type="PROSITE" id="PS50404">
    <property type="entry name" value="GST_NTER"/>
    <property type="match status" value="1"/>
</dbReference>
<protein>
    <submittedName>
        <fullName evidence="4">GDAP1</fullName>
    </submittedName>
</protein>
<organism evidence="4 5">
    <name type="scientific">Mytilus coruscus</name>
    <name type="common">Sea mussel</name>
    <dbReference type="NCBI Taxonomy" id="42192"/>
    <lineage>
        <taxon>Eukaryota</taxon>
        <taxon>Metazoa</taxon>
        <taxon>Spiralia</taxon>
        <taxon>Lophotrochozoa</taxon>
        <taxon>Mollusca</taxon>
        <taxon>Bivalvia</taxon>
        <taxon>Autobranchia</taxon>
        <taxon>Pteriomorphia</taxon>
        <taxon>Mytilida</taxon>
        <taxon>Mytiloidea</taxon>
        <taxon>Mytilidae</taxon>
        <taxon>Mytilinae</taxon>
        <taxon>Mytilus</taxon>
    </lineage>
</organism>
<feature type="domain" description="GST N-terminal" evidence="3">
    <location>
        <begin position="1"/>
        <end position="82"/>
    </location>
</feature>
<gene>
    <name evidence="4" type="ORF">MCOR_36997</name>
</gene>
<keyword evidence="5" id="KW-1185">Reference proteome</keyword>
<proteinExistence type="inferred from homology"/>
<comment type="similarity">
    <text evidence="1">Belongs to the GST superfamily.</text>
</comment>
<dbReference type="GO" id="GO:0008053">
    <property type="term" value="P:mitochondrial fusion"/>
    <property type="evidence" value="ECO:0007669"/>
    <property type="project" value="TreeGrafter"/>
</dbReference>
<reference evidence="4 5" key="1">
    <citation type="submission" date="2020-06" db="EMBL/GenBank/DDBJ databases">
        <authorList>
            <person name="Li R."/>
            <person name="Bekaert M."/>
        </authorList>
    </citation>
    <scope>NUCLEOTIDE SEQUENCE [LARGE SCALE GENOMIC DNA]</scope>
    <source>
        <strain evidence="5">wild</strain>
    </source>
</reference>
<dbReference type="EMBL" id="CACVKT020006661">
    <property type="protein sequence ID" value="CAC5403088.1"/>
    <property type="molecule type" value="Genomic_DNA"/>
</dbReference>
<sequence>MIIVNKIRNLLLSSQVLLAFYEKEVPFKPKLVSLFSGQHNAPWYVKLNPEGVHVPVLQDEDNIITEPEKIIKYIDTAYPAEGPLLVPGGESELGKKVTSLQRKLDSIQMDIITYGIIYHPHLSESGCQIPGATQRSMRENFAKRLRVLTHLAAKHPALRDAYLTKSQTAAQKRPQSNNGRSRNTTENNKRIPLHGQDLPRDNCNDIPVDENVATAQSSVCGDFKEQQEIPLPDLIRRPTTTLQMCHVCQGAKGQTESTEEEKPILKNPSRLVIDLVHNKPQGTFICKIKDEG</sequence>
<evidence type="ECO:0000313" key="4">
    <source>
        <dbReference type="EMBL" id="CAC5403088.1"/>
    </source>
</evidence>
<dbReference type="GO" id="GO:0006626">
    <property type="term" value="P:protein targeting to mitochondrion"/>
    <property type="evidence" value="ECO:0007669"/>
    <property type="project" value="TreeGrafter"/>
</dbReference>
<dbReference type="PANTHER" id="PTHR44188:SF1">
    <property type="entry name" value="GDAP1, ISOFORM A"/>
    <property type="match status" value="1"/>
</dbReference>
<accession>A0A6J8D2Y4</accession>
<evidence type="ECO:0000313" key="5">
    <source>
        <dbReference type="Proteomes" id="UP000507470"/>
    </source>
</evidence>
<dbReference type="Gene3D" id="3.40.30.10">
    <property type="entry name" value="Glutaredoxin"/>
    <property type="match status" value="1"/>
</dbReference>
<dbReference type="GO" id="GO:0000266">
    <property type="term" value="P:mitochondrial fission"/>
    <property type="evidence" value="ECO:0007669"/>
    <property type="project" value="TreeGrafter"/>
</dbReference>
<dbReference type="GO" id="GO:0005741">
    <property type="term" value="C:mitochondrial outer membrane"/>
    <property type="evidence" value="ECO:0007669"/>
    <property type="project" value="TreeGrafter"/>
</dbReference>
<feature type="compositionally biased region" description="Polar residues" evidence="2">
    <location>
        <begin position="166"/>
        <end position="186"/>
    </location>
</feature>
<dbReference type="Pfam" id="PF13417">
    <property type="entry name" value="GST_N_3"/>
    <property type="match status" value="1"/>
</dbReference>
<dbReference type="AlphaFoldDB" id="A0A6J8D2Y4"/>
<dbReference type="OrthoDB" id="249703at2759"/>
<name>A0A6J8D2Y4_MYTCO</name>
<evidence type="ECO:0000256" key="2">
    <source>
        <dbReference type="SAM" id="MobiDB-lite"/>
    </source>
</evidence>
<feature type="region of interest" description="Disordered" evidence="2">
    <location>
        <begin position="166"/>
        <end position="201"/>
    </location>
</feature>
<dbReference type="PANTHER" id="PTHR44188">
    <property type="entry name" value="GDAP1, ISOFORM A"/>
    <property type="match status" value="1"/>
</dbReference>
<dbReference type="InterPro" id="IPR036249">
    <property type="entry name" value="Thioredoxin-like_sf"/>
</dbReference>
<dbReference type="SUPFAM" id="SSF52833">
    <property type="entry name" value="Thioredoxin-like"/>
    <property type="match status" value="1"/>
</dbReference>
<dbReference type="InterPro" id="IPR004045">
    <property type="entry name" value="Glutathione_S-Trfase_N"/>
</dbReference>